<dbReference type="PANTHER" id="PTHR38471:SF2">
    <property type="entry name" value="FOUR HELIX BUNDLE PROTEIN"/>
    <property type="match status" value="1"/>
</dbReference>
<sequence>MKIERFEDLEIWQEARELCKFIRSLTRKSQFSKDFKLVGQINGSSGSIMDNIAEGFDRDGNKEFIQFLSISRGSNAETRSQAYRAFDSAYIDQIELDEVLNRTERLRTKIKSLMIYLKNSERKGNKYS</sequence>
<dbReference type="Pfam" id="PF05635">
    <property type="entry name" value="23S_rRNA_IVP"/>
    <property type="match status" value="1"/>
</dbReference>
<dbReference type="EMBL" id="JBHSKS010000003">
    <property type="protein sequence ID" value="MFC5191127.1"/>
    <property type="molecule type" value="Genomic_DNA"/>
</dbReference>
<reference evidence="2" key="1">
    <citation type="journal article" date="2019" name="Int. J. Syst. Evol. Microbiol.">
        <title>The Global Catalogue of Microorganisms (GCM) 10K type strain sequencing project: providing services to taxonomists for standard genome sequencing and annotation.</title>
        <authorList>
            <consortium name="The Broad Institute Genomics Platform"/>
            <consortium name="The Broad Institute Genome Sequencing Center for Infectious Disease"/>
            <person name="Wu L."/>
            <person name="Ma J."/>
        </authorList>
    </citation>
    <scope>NUCLEOTIDE SEQUENCE [LARGE SCALE GENOMIC DNA]</scope>
    <source>
        <strain evidence="2">CGMCC 1.7030</strain>
    </source>
</reference>
<dbReference type="PANTHER" id="PTHR38471">
    <property type="entry name" value="FOUR HELIX BUNDLE PROTEIN"/>
    <property type="match status" value="1"/>
</dbReference>
<dbReference type="SUPFAM" id="SSF158446">
    <property type="entry name" value="IVS-encoded protein-like"/>
    <property type="match status" value="1"/>
</dbReference>
<gene>
    <name evidence="1" type="ORF">ACFPIK_05065</name>
</gene>
<organism evidence="1 2">
    <name type="scientific">Algoriphagus aquatilis</name>
    <dbReference type="NCBI Taxonomy" id="490186"/>
    <lineage>
        <taxon>Bacteria</taxon>
        <taxon>Pseudomonadati</taxon>
        <taxon>Bacteroidota</taxon>
        <taxon>Cytophagia</taxon>
        <taxon>Cytophagales</taxon>
        <taxon>Cyclobacteriaceae</taxon>
        <taxon>Algoriphagus</taxon>
    </lineage>
</organism>
<evidence type="ECO:0000313" key="1">
    <source>
        <dbReference type="EMBL" id="MFC5191127.1"/>
    </source>
</evidence>
<dbReference type="Gene3D" id="1.20.1440.60">
    <property type="entry name" value="23S rRNA-intervening sequence"/>
    <property type="match status" value="1"/>
</dbReference>
<dbReference type="NCBIfam" id="TIGR02436">
    <property type="entry name" value="four helix bundle protein"/>
    <property type="match status" value="1"/>
</dbReference>
<name>A0ABW0BTE9_9BACT</name>
<proteinExistence type="predicted"/>
<dbReference type="RefSeq" id="WP_377912887.1">
    <property type="nucleotide sequence ID" value="NZ_JBHSKS010000003.1"/>
</dbReference>
<protein>
    <submittedName>
        <fullName evidence="1">Four helix bundle protein</fullName>
    </submittedName>
</protein>
<comment type="caution">
    <text evidence="1">The sequence shown here is derived from an EMBL/GenBank/DDBJ whole genome shotgun (WGS) entry which is preliminary data.</text>
</comment>
<dbReference type="InterPro" id="IPR012657">
    <property type="entry name" value="23S_rRNA-intervening_sequence"/>
</dbReference>
<accession>A0ABW0BTE9</accession>
<keyword evidence="2" id="KW-1185">Reference proteome</keyword>
<dbReference type="InterPro" id="IPR036583">
    <property type="entry name" value="23S_rRNA_IVS_sf"/>
</dbReference>
<dbReference type="CDD" id="cd16377">
    <property type="entry name" value="23S_rRNA_IVP_like"/>
    <property type="match status" value="1"/>
</dbReference>
<dbReference type="Proteomes" id="UP001596163">
    <property type="component" value="Unassembled WGS sequence"/>
</dbReference>
<evidence type="ECO:0000313" key="2">
    <source>
        <dbReference type="Proteomes" id="UP001596163"/>
    </source>
</evidence>